<dbReference type="EC" id="3.5.-.-" evidence="3"/>
<dbReference type="CDD" id="cd00448">
    <property type="entry name" value="YjgF_YER057c_UK114_family"/>
    <property type="match status" value="1"/>
</dbReference>
<dbReference type="PANTHER" id="PTHR11803">
    <property type="entry name" value="2-IMINOBUTANOATE/2-IMINOPROPANOATE DEAMINASE RIDA"/>
    <property type="match status" value="1"/>
</dbReference>
<gene>
    <name evidence="3" type="ORF">ACFPZN_37425</name>
</gene>
<reference evidence="4" key="1">
    <citation type="journal article" date="2019" name="Int. J. Syst. Evol. Microbiol.">
        <title>The Global Catalogue of Microorganisms (GCM) 10K type strain sequencing project: providing services to taxonomists for standard genome sequencing and annotation.</title>
        <authorList>
            <consortium name="The Broad Institute Genomics Platform"/>
            <consortium name="The Broad Institute Genome Sequencing Center for Infectious Disease"/>
            <person name="Wu L."/>
            <person name="Ma J."/>
        </authorList>
    </citation>
    <scope>NUCLEOTIDE SEQUENCE [LARGE SCALE GENOMIC DNA]</scope>
    <source>
        <strain evidence="4">KCTC 42087</strain>
    </source>
</reference>
<accession>A0ABW1A853</accession>
<dbReference type="InterPro" id="IPR035959">
    <property type="entry name" value="RutC-like_sf"/>
</dbReference>
<comment type="similarity">
    <text evidence="1">Belongs to the RutC family.</text>
</comment>
<name>A0ABW1A853_9ACTN</name>
<feature type="region of interest" description="Disordered" evidence="2">
    <location>
        <begin position="1"/>
        <end position="20"/>
    </location>
</feature>
<dbReference type="RefSeq" id="WP_378287238.1">
    <property type="nucleotide sequence ID" value="NZ_JBHSON010000068.1"/>
</dbReference>
<organism evidence="3 4">
    <name type="scientific">Actinomadura rugatobispora</name>
    <dbReference type="NCBI Taxonomy" id="1994"/>
    <lineage>
        <taxon>Bacteria</taxon>
        <taxon>Bacillati</taxon>
        <taxon>Actinomycetota</taxon>
        <taxon>Actinomycetes</taxon>
        <taxon>Streptosporangiales</taxon>
        <taxon>Thermomonosporaceae</taxon>
        <taxon>Actinomadura</taxon>
    </lineage>
</organism>
<keyword evidence="3" id="KW-0378">Hydrolase</keyword>
<dbReference type="InterPro" id="IPR006175">
    <property type="entry name" value="YjgF/YER057c/UK114"/>
</dbReference>
<evidence type="ECO:0000256" key="2">
    <source>
        <dbReference type="SAM" id="MobiDB-lite"/>
    </source>
</evidence>
<dbReference type="PANTHER" id="PTHR11803:SF58">
    <property type="entry name" value="PROTEIN HMF1-RELATED"/>
    <property type="match status" value="1"/>
</dbReference>
<comment type="caution">
    <text evidence="3">The sequence shown here is derived from an EMBL/GenBank/DDBJ whole genome shotgun (WGS) entry which is preliminary data.</text>
</comment>
<evidence type="ECO:0000256" key="1">
    <source>
        <dbReference type="ARBA" id="ARBA00010552"/>
    </source>
</evidence>
<proteinExistence type="inferred from homology"/>
<protein>
    <submittedName>
        <fullName evidence="3">RidA family protein</fullName>
        <ecNumber evidence="3">3.5.-.-</ecNumber>
    </submittedName>
</protein>
<evidence type="ECO:0000313" key="4">
    <source>
        <dbReference type="Proteomes" id="UP001596074"/>
    </source>
</evidence>
<dbReference type="Gene3D" id="3.30.1330.40">
    <property type="entry name" value="RutC-like"/>
    <property type="match status" value="1"/>
</dbReference>
<keyword evidence="4" id="KW-1185">Reference proteome</keyword>
<dbReference type="GO" id="GO:0016787">
    <property type="term" value="F:hydrolase activity"/>
    <property type="evidence" value="ECO:0007669"/>
    <property type="project" value="UniProtKB-KW"/>
</dbReference>
<sequence length="143" mass="14687">MSDSETRPGPHIRRLAPGGLAPGPGYSHVISVDAPGRLVVVSGQVPLDASGALVGPGDLAAQARQVFTNLATALHAAGAGWEHVIKLGYFVRDAGQVATVRAVRDEFLPAGTAPASTLVQVSALFRDDLLIEVEALAAVPFST</sequence>
<dbReference type="Proteomes" id="UP001596074">
    <property type="component" value="Unassembled WGS sequence"/>
</dbReference>
<dbReference type="Pfam" id="PF01042">
    <property type="entry name" value="Ribonuc_L-PSP"/>
    <property type="match status" value="1"/>
</dbReference>
<evidence type="ECO:0000313" key="3">
    <source>
        <dbReference type="EMBL" id="MFC5751331.1"/>
    </source>
</evidence>
<dbReference type="EMBL" id="JBHSON010000068">
    <property type="protein sequence ID" value="MFC5751331.1"/>
    <property type="molecule type" value="Genomic_DNA"/>
</dbReference>
<dbReference type="SUPFAM" id="SSF55298">
    <property type="entry name" value="YjgF-like"/>
    <property type="match status" value="1"/>
</dbReference>